<evidence type="ECO:0000256" key="1">
    <source>
        <dbReference type="ARBA" id="ARBA00022801"/>
    </source>
</evidence>
<dbReference type="EMBL" id="JACSQN010000006">
    <property type="protein sequence ID" value="MBD7984548.1"/>
    <property type="molecule type" value="Genomic_DNA"/>
</dbReference>
<dbReference type="SUPFAM" id="SSF63817">
    <property type="entry name" value="Sortase"/>
    <property type="match status" value="1"/>
</dbReference>
<feature type="transmembrane region" description="Helical" evidence="2">
    <location>
        <begin position="7"/>
        <end position="28"/>
    </location>
</feature>
<keyword evidence="2" id="KW-1133">Transmembrane helix</keyword>
<evidence type="ECO:0000313" key="4">
    <source>
        <dbReference type="Proteomes" id="UP000626786"/>
    </source>
</evidence>
<sequence length="193" mass="21423">MRRGRVLVKYSAIIFLLVGMFFIVYANMELKSVQQSEKAALVQAQEILDIPVIETASHELSFQDGQSIGILEIPIINKELPIVQGTDEDSLKQGVGHYTGTVYPGQQDQILLSGHRDTAFTGLDKLKTGDSIIVKMQHGTFHYAVVGTEIVDADDTTVIRSTAPVEMLTLSTCYPFRYIGNAPERYIIYAEPK</sequence>
<dbReference type="NCBIfam" id="NF033746">
    <property type="entry name" value="class_D_sortase"/>
    <property type="match status" value="1"/>
</dbReference>
<dbReference type="CDD" id="cd05828">
    <property type="entry name" value="Sortase_D_1"/>
    <property type="match status" value="1"/>
</dbReference>
<dbReference type="Pfam" id="PF04203">
    <property type="entry name" value="Sortase"/>
    <property type="match status" value="1"/>
</dbReference>
<protein>
    <submittedName>
        <fullName evidence="3">Class D sortase</fullName>
    </submittedName>
</protein>
<comment type="caution">
    <text evidence="3">The sequence shown here is derived from an EMBL/GenBank/DDBJ whole genome shotgun (WGS) entry which is preliminary data.</text>
</comment>
<dbReference type="InterPro" id="IPR023365">
    <property type="entry name" value="Sortase_dom-sf"/>
</dbReference>
<name>A0ABR8U939_9BACL</name>
<evidence type="ECO:0000256" key="2">
    <source>
        <dbReference type="SAM" id="Phobius"/>
    </source>
</evidence>
<dbReference type="InterPro" id="IPR041999">
    <property type="entry name" value="Sortase_D_1"/>
</dbReference>
<dbReference type="Gene3D" id="2.40.260.10">
    <property type="entry name" value="Sortase"/>
    <property type="match status" value="1"/>
</dbReference>
<keyword evidence="2" id="KW-0812">Transmembrane</keyword>
<accession>A0ABR8U939</accession>
<dbReference type="Proteomes" id="UP000626786">
    <property type="component" value="Unassembled WGS sequence"/>
</dbReference>
<dbReference type="InterPro" id="IPR005754">
    <property type="entry name" value="Sortase"/>
</dbReference>
<gene>
    <name evidence="3" type="ORF">H9649_08150</name>
</gene>
<keyword evidence="1" id="KW-0378">Hydrolase</keyword>
<organism evidence="3 4">
    <name type="scientific">Sporosarcina quadrami</name>
    <dbReference type="NCBI Taxonomy" id="2762234"/>
    <lineage>
        <taxon>Bacteria</taxon>
        <taxon>Bacillati</taxon>
        <taxon>Bacillota</taxon>
        <taxon>Bacilli</taxon>
        <taxon>Bacillales</taxon>
        <taxon>Caryophanaceae</taxon>
        <taxon>Sporosarcina</taxon>
    </lineage>
</organism>
<reference evidence="3 4" key="1">
    <citation type="submission" date="2020-08" db="EMBL/GenBank/DDBJ databases">
        <title>A Genomic Blueprint of the Chicken Gut Microbiome.</title>
        <authorList>
            <person name="Gilroy R."/>
            <person name="Ravi A."/>
            <person name="Getino M."/>
            <person name="Pursley I."/>
            <person name="Horton D.L."/>
            <person name="Alikhan N.-F."/>
            <person name="Baker D."/>
            <person name="Gharbi K."/>
            <person name="Hall N."/>
            <person name="Watson M."/>
            <person name="Adriaenssens E.M."/>
            <person name="Foster-Nyarko E."/>
            <person name="Jarju S."/>
            <person name="Secka A."/>
            <person name="Antonio M."/>
            <person name="Oren A."/>
            <person name="Chaudhuri R."/>
            <person name="La Ragione R.M."/>
            <person name="Hildebrand F."/>
            <person name="Pallen M.J."/>
        </authorList>
    </citation>
    <scope>NUCLEOTIDE SEQUENCE [LARGE SCALE GENOMIC DNA]</scope>
    <source>
        <strain evidence="3 4">Sa2YVA2</strain>
    </source>
</reference>
<proteinExistence type="predicted"/>
<dbReference type="InterPro" id="IPR053525">
    <property type="entry name" value="Sortase_D"/>
</dbReference>
<evidence type="ECO:0000313" key="3">
    <source>
        <dbReference type="EMBL" id="MBD7984548.1"/>
    </source>
</evidence>
<keyword evidence="2" id="KW-0472">Membrane</keyword>
<dbReference type="NCBIfam" id="TIGR01076">
    <property type="entry name" value="sortase_fam"/>
    <property type="match status" value="1"/>
</dbReference>
<keyword evidence="4" id="KW-1185">Reference proteome</keyword>